<dbReference type="RefSeq" id="WP_377458545.1">
    <property type="nucleotide sequence ID" value="NZ_JBHLUB010000026.1"/>
</dbReference>
<dbReference type="GO" id="GO:0016779">
    <property type="term" value="F:nucleotidyltransferase activity"/>
    <property type="evidence" value="ECO:0007669"/>
    <property type="project" value="UniProtKB-KW"/>
</dbReference>
<dbReference type="PANTHER" id="PTHR19136">
    <property type="entry name" value="MOLYBDENUM COFACTOR GUANYLYLTRANSFERASE"/>
    <property type="match status" value="1"/>
</dbReference>
<dbReference type="InterPro" id="IPR029044">
    <property type="entry name" value="Nucleotide-diphossugar_trans"/>
</dbReference>
<dbReference type="Proteomes" id="UP001589862">
    <property type="component" value="Unassembled WGS sequence"/>
</dbReference>
<keyword evidence="4" id="KW-1185">Reference proteome</keyword>
<evidence type="ECO:0000259" key="2">
    <source>
        <dbReference type="Pfam" id="PF12804"/>
    </source>
</evidence>
<keyword evidence="3" id="KW-0548">Nucleotidyltransferase</keyword>
<protein>
    <submittedName>
        <fullName evidence="3">Molybdenum cofactor guanylyltransferase</fullName>
    </submittedName>
</protein>
<dbReference type="PANTHER" id="PTHR19136:SF81">
    <property type="entry name" value="MOLYBDENUM COFACTOR GUANYLYLTRANSFERASE"/>
    <property type="match status" value="1"/>
</dbReference>
<dbReference type="Pfam" id="PF12804">
    <property type="entry name" value="NTP_transf_3"/>
    <property type="match status" value="1"/>
</dbReference>
<accession>A0ABV6PBU1</accession>
<reference evidence="3 4" key="1">
    <citation type="submission" date="2024-09" db="EMBL/GenBank/DDBJ databases">
        <authorList>
            <person name="Sun Q."/>
            <person name="Mori K."/>
        </authorList>
    </citation>
    <scope>NUCLEOTIDE SEQUENCE [LARGE SCALE GENOMIC DNA]</scope>
    <source>
        <strain evidence="3 4">NCAIM B.02604</strain>
    </source>
</reference>
<feature type="domain" description="MobA-like NTP transferase" evidence="2">
    <location>
        <begin position="5"/>
        <end position="167"/>
    </location>
</feature>
<evidence type="ECO:0000313" key="4">
    <source>
        <dbReference type="Proteomes" id="UP001589862"/>
    </source>
</evidence>
<dbReference type="SUPFAM" id="SSF53448">
    <property type="entry name" value="Nucleotide-diphospho-sugar transferases"/>
    <property type="match status" value="1"/>
</dbReference>
<evidence type="ECO:0000313" key="3">
    <source>
        <dbReference type="EMBL" id="MFC0581837.1"/>
    </source>
</evidence>
<evidence type="ECO:0000256" key="1">
    <source>
        <dbReference type="ARBA" id="ARBA00022679"/>
    </source>
</evidence>
<keyword evidence="1" id="KW-0808">Transferase</keyword>
<gene>
    <name evidence="3" type="ORF">ACFFFR_05505</name>
</gene>
<dbReference type="EMBL" id="JBHLUB010000026">
    <property type="protein sequence ID" value="MFC0581837.1"/>
    <property type="molecule type" value="Genomic_DNA"/>
</dbReference>
<dbReference type="InterPro" id="IPR025877">
    <property type="entry name" value="MobA-like_NTP_Trfase"/>
</dbReference>
<sequence length="221" mass="23114">MTYLAIILTGGRGSRLGNRRKDHISIGGRTLAQAAVDATDRAAGRVMVGPPTELMTRSGAAPIQHVWERPQYAGPAAAIAAGWEKLTAGADLGKNPLGHASVEASALPVLLLGVDLPRLEELVPALLQEWHNAPPGTKLVLPQDESGRDQNMAAVISAEALGNILAAKPFIGLVDASMRELFDAIEAGSVHRPVLAPALLMDIDTPADARAAKAKLPDKEA</sequence>
<comment type="caution">
    <text evidence="3">The sequence shown here is derived from an EMBL/GenBank/DDBJ whole genome shotgun (WGS) entry which is preliminary data.</text>
</comment>
<organism evidence="3 4">
    <name type="scientific">Micrococcoides hystricis</name>
    <dbReference type="NCBI Taxonomy" id="1572761"/>
    <lineage>
        <taxon>Bacteria</taxon>
        <taxon>Bacillati</taxon>
        <taxon>Actinomycetota</taxon>
        <taxon>Actinomycetes</taxon>
        <taxon>Micrococcales</taxon>
        <taxon>Micrococcaceae</taxon>
        <taxon>Micrococcoides</taxon>
    </lineage>
</organism>
<dbReference type="Gene3D" id="3.90.550.10">
    <property type="entry name" value="Spore Coat Polysaccharide Biosynthesis Protein SpsA, Chain A"/>
    <property type="match status" value="1"/>
</dbReference>
<proteinExistence type="predicted"/>
<name>A0ABV6PBU1_9MICC</name>